<evidence type="ECO:0000256" key="1">
    <source>
        <dbReference type="SAM" id="SignalP"/>
    </source>
</evidence>
<dbReference type="Proteomes" id="UP000294513">
    <property type="component" value="Unassembled WGS sequence"/>
</dbReference>
<reference evidence="2 3" key="1">
    <citation type="submission" date="2019-03" db="EMBL/GenBank/DDBJ databases">
        <title>Draft genome sequences of novel Actinobacteria.</title>
        <authorList>
            <person name="Sahin N."/>
            <person name="Ay H."/>
            <person name="Saygin H."/>
        </authorList>
    </citation>
    <scope>NUCLEOTIDE SEQUENCE [LARGE SCALE GENOMIC DNA]</scope>
    <source>
        <strain evidence="2 3">H3C3</strain>
    </source>
</reference>
<feature type="signal peptide" evidence="1">
    <location>
        <begin position="1"/>
        <end position="22"/>
    </location>
</feature>
<proteinExistence type="predicted"/>
<dbReference type="RefSeq" id="WP_131896317.1">
    <property type="nucleotide sequence ID" value="NZ_SMKU01000121.1"/>
</dbReference>
<accession>A0A4R5BD38</accession>
<keyword evidence="1" id="KW-0732">Signal</keyword>
<evidence type="ECO:0000313" key="2">
    <source>
        <dbReference type="EMBL" id="TDD82690.1"/>
    </source>
</evidence>
<dbReference type="PROSITE" id="PS51257">
    <property type="entry name" value="PROKAR_LIPOPROTEIN"/>
    <property type="match status" value="1"/>
</dbReference>
<feature type="chain" id="PRO_5038459812" evidence="1">
    <location>
        <begin position="23"/>
        <end position="410"/>
    </location>
</feature>
<evidence type="ECO:0000313" key="3">
    <source>
        <dbReference type="Proteomes" id="UP000294513"/>
    </source>
</evidence>
<name>A0A4R5BD38_9ACTN</name>
<gene>
    <name evidence="2" type="ORF">E1298_22375</name>
</gene>
<dbReference type="EMBL" id="SMKU01000121">
    <property type="protein sequence ID" value="TDD82690.1"/>
    <property type="molecule type" value="Genomic_DNA"/>
</dbReference>
<keyword evidence="3" id="KW-1185">Reference proteome</keyword>
<organism evidence="2 3">
    <name type="scientific">Actinomadura rubrisoli</name>
    <dbReference type="NCBI Taxonomy" id="2530368"/>
    <lineage>
        <taxon>Bacteria</taxon>
        <taxon>Bacillati</taxon>
        <taxon>Actinomycetota</taxon>
        <taxon>Actinomycetes</taxon>
        <taxon>Streptosporangiales</taxon>
        <taxon>Thermomonosporaceae</taxon>
        <taxon>Actinomadura</taxon>
    </lineage>
</organism>
<sequence>MKRSVALVLLMPAALVAVPGQAALAAGCRPALKDLTAPATAHAGDDLTARATLSCAPSSDTRVVLNSNRSELAVPAGVVVRRGQTTADVPVAARLVDGPQYKAQVTARQGGRSATREITVNPGLKSFSLTPTSAPNGVAPVVRLTGPAPAGGLVIGVASDHPDIVTLPATEDFQEGATAITFSARRVADVAQDTRVTVSVTLGARTLSASKLLLRPFDGTQKVELRAAEPGDLYGLQFGQSFNVILSRPAPEAGLSVALKAQGDDPAVRLDNVTDHIGGGDTTAYFRLDTADVTKTTTVVLEATVSGATTTLPITIHPRIADIALPASAKGGSPFTATIKLAGPSAVDTTVHLSPSWGILHPPGHVTIPAGSTSATFEVGSSQVDEPSSVFLTGYLGRTEFQSERVTLTP</sequence>
<comment type="caution">
    <text evidence="2">The sequence shown here is derived from an EMBL/GenBank/DDBJ whole genome shotgun (WGS) entry which is preliminary data.</text>
</comment>
<dbReference type="OrthoDB" id="3466958at2"/>
<dbReference type="AlphaFoldDB" id="A0A4R5BD38"/>
<protein>
    <submittedName>
        <fullName evidence="2">Uncharacterized protein</fullName>
    </submittedName>
</protein>